<dbReference type="PRINTS" id="PR00294">
    <property type="entry name" value="SSBTLNINHBTR"/>
</dbReference>
<comment type="subcellular location">
    <subcellularLocation>
        <location evidence="1 8">Secreted</location>
    </subcellularLocation>
</comment>
<dbReference type="SUPFAM" id="SSF55399">
    <property type="entry name" value="Subtilisin inhibitor"/>
    <property type="match status" value="1"/>
</dbReference>
<evidence type="ECO:0000256" key="8">
    <source>
        <dbReference type="HAMAP-Rule" id="MF_00778"/>
    </source>
</evidence>
<evidence type="ECO:0000259" key="10">
    <source>
        <dbReference type="Pfam" id="PF00720"/>
    </source>
</evidence>
<evidence type="ECO:0000256" key="6">
    <source>
        <dbReference type="ARBA" id="ARBA00022900"/>
    </source>
</evidence>
<comment type="similarity">
    <text evidence="2 8 9">Belongs to the protease inhibitor I16 (SSI) family.</text>
</comment>
<gene>
    <name evidence="8" type="primary">sti</name>
    <name evidence="11" type="ORF">ACFW88_21930</name>
</gene>
<dbReference type="RefSeq" id="WP_381827051.1">
    <property type="nucleotide sequence ID" value="NZ_JBHYTS010000035.1"/>
</dbReference>
<keyword evidence="12" id="KW-1185">Reference proteome</keyword>
<feature type="site" description="Reactive bond" evidence="8">
    <location>
        <begin position="110"/>
        <end position="111"/>
    </location>
</feature>
<dbReference type="InterPro" id="IPR036819">
    <property type="entry name" value="Subtilisin_inhibitor-like_sf"/>
</dbReference>
<proteinExistence type="inferred from homology"/>
<comment type="subunit">
    <text evidence="3 8">Homodimer.</text>
</comment>
<feature type="disulfide bond" evidence="8">
    <location>
        <begin position="108"/>
        <end position="138"/>
    </location>
</feature>
<evidence type="ECO:0000256" key="5">
    <source>
        <dbReference type="ARBA" id="ARBA00022690"/>
    </source>
</evidence>
<accession>A0ABW6H950</accession>
<evidence type="ECO:0000256" key="3">
    <source>
        <dbReference type="ARBA" id="ARBA00011738"/>
    </source>
</evidence>
<dbReference type="HAMAP" id="MF_00778">
    <property type="entry name" value="SSI"/>
    <property type="match status" value="1"/>
</dbReference>
<name>A0ABW6H950_9ACTN</name>
<feature type="disulfide bond" evidence="8">
    <location>
        <begin position="67"/>
        <end position="82"/>
    </location>
</feature>
<feature type="domain" description="Subtilisin inhibitor" evidence="10">
    <location>
        <begin position="40"/>
        <end position="136"/>
    </location>
</feature>
<keyword evidence="4 8" id="KW-0964">Secreted</keyword>
<reference evidence="11 12" key="1">
    <citation type="submission" date="2024-09" db="EMBL/GenBank/DDBJ databases">
        <title>The Natural Products Discovery Center: Release of the First 8490 Sequenced Strains for Exploring Actinobacteria Biosynthetic Diversity.</title>
        <authorList>
            <person name="Kalkreuter E."/>
            <person name="Kautsar S.A."/>
            <person name="Yang D."/>
            <person name="Bader C.D."/>
            <person name="Teijaro C.N."/>
            <person name="Fluegel L."/>
            <person name="Davis C.M."/>
            <person name="Simpson J.R."/>
            <person name="Lauterbach L."/>
            <person name="Steele A.D."/>
            <person name="Gui C."/>
            <person name="Meng S."/>
            <person name="Li G."/>
            <person name="Viehrig K."/>
            <person name="Ye F."/>
            <person name="Su P."/>
            <person name="Kiefer A.F."/>
            <person name="Nichols A."/>
            <person name="Cepeda A.J."/>
            <person name="Yan W."/>
            <person name="Fan B."/>
            <person name="Jiang Y."/>
            <person name="Adhikari A."/>
            <person name="Zheng C.-J."/>
            <person name="Schuster L."/>
            <person name="Cowan T.M."/>
            <person name="Smanski M.J."/>
            <person name="Chevrette M.G."/>
            <person name="De Carvalho L.P.S."/>
            <person name="Shen B."/>
        </authorList>
    </citation>
    <scope>NUCLEOTIDE SEQUENCE [LARGE SCALE GENOMIC DNA]</scope>
    <source>
        <strain evidence="11 12">NPDC059500</strain>
    </source>
</reference>
<evidence type="ECO:0000256" key="7">
    <source>
        <dbReference type="ARBA" id="ARBA00023157"/>
    </source>
</evidence>
<sequence length="150" mass="15290" precursor="true">MRPMARWATTGALLATAVAGPLSVPAHSAPAHSAPASLYAPSALILSVGHGEDAAGTVPERAVTLNCAPTASGTHPDAGKACGELARVGGDFARLATLADEEGGARYCTKEYQPVVVTAQGVWRGKRVDYAHTFGNACVKDVQGASVFAF</sequence>
<organism evidence="11 12">
    <name type="scientific">Streptomyces anandii</name>
    <dbReference type="NCBI Taxonomy" id="285454"/>
    <lineage>
        <taxon>Bacteria</taxon>
        <taxon>Bacillati</taxon>
        <taxon>Actinomycetota</taxon>
        <taxon>Actinomycetes</taxon>
        <taxon>Kitasatosporales</taxon>
        <taxon>Streptomycetaceae</taxon>
        <taxon>Streptomyces</taxon>
    </lineage>
</organism>
<dbReference type="InterPro" id="IPR000691">
    <property type="entry name" value="Prot_inh_I16_SSI"/>
</dbReference>
<keyword evidence="7 8" id="KW-1015">Disulfide bond</keyword>
<dbReference type="Pfam" id="PF00720">
    <property type="entry name" value="SSI"/>
    <property type="match status" value="1"/>
</dbReference>
<dbReference type="Proteomes" id="UP001599756">
    <property type="component" value="Unassembled WGS sequence"/>
</dbReference>
<dbReference type="GO" id="GO:0030414">
    <property type="term" value="F:peptidase inhibitor activity"/>
    <property type="evidence" value="ECO:0007669"/>
    <property type="project" value="UniProtKB-KW"/>
</dbReference>
<evidence type="ECO:0000256" key="4">
    <source>
        <dbReference type="ARBA" id="ARBA00022525"/>
    </source>
</evidence>
<comment type="function">
    <text evidence="8">Strong inhibitor of bacterial serine proteases such as subtilisin.</text>
</comment>
<evidence type="ECO:0000313" key="12">
    <source>
        <dbReference type="Proteomes" id="UP001599756"/>
    </source>
</evidence>
<feature type="chain" id="PRO_5044936232" description="Probable subtilase-type protease inhibitor" evidence="8">
    <location>
        <begin position="29"/>
        <end position="150"/>
    </location>
</feature>
<evidence type="ECO:0000256" key="2">
    <source>
        <dbReference type="ARBA" id="ARBA00010472"/>
    </source>
</evidence>
<evidence type="ECO:0000313" key="11">
    <source>
        <dbReference type="EMBL" id="MFE1753166.1"/>
    </source>
</evidence>
<keyword evidence="5 8" id="KW-0646">Protease inhibitor</keyword>
<dbReference type="EMBL" id="JBHYTS010000035">
    <property type="protein sequence ID" value="MFE1753166.1"/>
    <property type="molecule type" value="Genomic_DNA"/>
</dbReference>
<dbReference type="Gene3D" id="3.30.350.10">
    <property type="entry name" value="Subtilisin inhibitor-like"/>
    <property type="match status" value="1"/>
</dbReference>
<keyword evidence="6 8" id="KW-0722">Serine protease inhibitor</keyword>
<dbReference type="InterPro" id="IPR023549">
    <property type="entry name" value="Subtilisin_inhibitor"/>
</dbReference>
<keyword evidence="8" id="KW-0732">Signal</keyword>
<evidence type="ECO:0000256" key="1">
    <source>
        <dbReference type="ARBA" id="ARBA00004613"/>
    </source>
</evidence>
<feature type="signal peptide" evidence="8">
    <location>
        <begin position="1"/>
        <end position="28"/>
    </location>
</feature>
<evidence type="ECO:0000256" key="9">
    <source>
        <dbReference type="RuleBase" id="RU003471"/>
    </source>
</evidence>
<protein>
    <recommendedName>
        <fullName evidence="8">Probable subtilase-type protease inhibitor</fullName>
    </recommendedName>
</protein>
<comment type="caution">
    <text evidence="11">The sequence shown here is derived from an EMBL/GenBank/DDBJ whole genome shotgun (WGS) entry which is preliminary data.</text>
</comment>